<dbReference type="Pfam" id="PF02028">
    <property type="entry name" value="BCCT"/>
    <property type="match status" value="1"/>
</dbReference>
<dbReference type="EMBL" id="JBHSGR010000002">
    <property type="protein sequence ID" value="MFC4692305.1"/>
    <property type="molecule type" value="Genomic_DNA"/>
</dbReference>
<reference evidence="11" key="1">
    <citation type="journal article" date="2019" name="Int. J. Syst. Evol. Microbiol.">
        <title>The Global Catalogue of Microorganisms (GCM) 10K type strain sequencing project: providing services to taxonomists for standard genome sequencing and annotation.</title>
        <authorList>
            <consortium name="The Broad Institute Genomics Platform"/>
            <consortium name="The Broad Institute Genome Sequencing Center for Infectious Disease"/>
            <person name="Wu L."/>
            <person name="Ma J."/>
        </authorList>
    </citation>
    <scope>NUCLEOTIDE SEQUENCE [LARGE SCALE GENOMIC DNA]</scope>
    <source>
        <strain evidence="11">CCUG 62763</strain>
    </source>
</reference>
<name>A0ABV9LEV0_9ACTN</name>
<evidence type="ECO:0000313" key="10">
    <source>
        <dbReference type="EMBL" id="MFC4692305.1"/>
    </source>
</evidence>
<evidence type="ECO:0000256" key="4">
    <source>
        <dbReference type="ARBA" id="ARBA00022475"/>
    </source>
</evidence>
<comment type="caution">
    <text evidence="10">The sequence shown here is derived from an EMBL/GenBank/DDBJ whole genome shotgun (WGS) entry which is preliminary data.</text>
</comment>
<dbReference type="PANTHER" id="PTHR30047">
    <property type="entry name" value="HIGH-AFFINITY CHOLINE TRANSPORT PROTEIN-RELATED"/>
    <property type="match status" value="1"/>
</dbReference>
<keyword evidence="7 9" id="KW-0472">Membrane</keyword>
<protein>
    <submittedName>
        <fullName evidence="10">BCCT family transporter</fullName>
    </submittedName>
</protein>
<evidence type="ECO:0000256" key="6">
    <source>
        <dbReference type="ARBA" id="ARBA00022989"/>
    </source>
</evidence>
<feature type="transmembrane region" description="Helical" evidence="9">
    <location>
        <begin position="227"/>
        <end position="248"/>
    </location>
</feature>
<feature type="transmembrane region" description="Helical" evidence="9">
    <location>
        <begin position="437"/>
        <end position="459"/>
    </location>
</feature>
<sequence>MSPTAPPGHPDGGAAAPAVAPLPTDPHPAIAEPPLPAADARARLDRVVFTVAAVLALAFVAWGFVSPSGLGSASSSALVWIESNLGWLFVTLASAFVVFVLWLAASRYGRIPLGRDDEAPEFRTVSWVAMMFSAGMGIGLMFYGVAEPLAHYVTPPPRTVAGETPEAVQTAMATTLFHWTLHPWAIYAVVGLAIAYGTFRRGRRTLVSAAFEPLFGRRRTEGWAGRVVDVLAIFATLFGSAASLGLGALQIGSGVEILGWAGDVGNGVLVGIIAVLTAAFVASAVSGVARGIQWLSNVNMVLAVVLALFVFVAGPTVLILNLVPGAVGSYVADLAQMAARTEASGGPATAEWLRGWTVFYWAWWISWTPFVGLFLARISRGRTIRQFVTGVLLVPSGVSLVWFAVFGGAGIAAQRSGADVAGQATSEGQLFGVLEQYPLVTATTVLVVVLVAIFFVSGADAASIVMGSLSERGTLRPRRGTVVFWGVVMGAVAAVMLLVGGGEALTGLQNLTIIAALPFALVMVGLAVALAKDVRTDPMVLRRTYAAEAVEQAVVDGISRHGEDFALVVEAGGEGAPGVPSVRVTGNTVEDTAGHAPVGDTAGHAPAGDGAEPAARARPGG</sequence>
<dbReference type="RefSeq" id="WP_387986056.1">
    <property type="nucleotide sequence ID" value="NZ_JBHSGR010000002.1"/>
</dbReference>
<evidence type="ECO:0000256" key="2">
    <source>
        <dbReference type="ARBA" id="ARBA00005658"/>
    </source>
</evidence>
<dbReference type="InterPro" id="IPR000060">
    <property type="entry name" value="BCCT_transptr"/>
</dbReference>
<keyword evidence="5 9" id="KW-0812">Transmembrane</keyword>
<evidence type="ECO:0000313" key="11">
    <source>
        <dbReference type="Proteomes" id="UP001596025"/>
    </source>
</evidence>
<keyword evidence="6 9" id="KW-1133">Transmembrane helix</keyword>
<comment type="subcellular location">
    <subcellularLocation>
        <location evidence="1">Cell membrane</location>
        <topology evidence="1">Multi-pass membrane protein</topology>
    </subcellularLocation>
</comment>
<evidence type="ECO:0000256" key="1">
    <source>
        <dbReference type="ARBA" id="ARBA00004651"/>
    </source>
</evidence>
<accession>A0ABV9LEV0</accession>
<feature type="region of interest" description="Disordered" evidence="8">
    <location>
        <begin position="589"/>
        <end position="621"/>
    </location>
</feature>
<feature type="transmembrane region" description="Helical" evidence="9">
    <location>
        <begin position="85"/>
        <end position="104"/>
    </location>
</feature>
<feature type="compositionally biased region" description="Low complexity" evidence="8">
    <location>
        <begin position="602"/>
        <end position="621"/>
    </location>
</feature>
<dbReference type="InterPro" id="IPR018093">
    <property type="entry name" value="BCCT_CS"/>
</dbReference>
<evidence type="ECO:0000256" key="8">
    <source>
        <dbReference type="SAM" id="MobiDB-lite"/>
    </source>
</evidence>
<comment type="similarity">
    <text evidence="2">Belongs to the BCCT transporter (TC 2.A.15) family.</text>
</comment>
<keyword evidence="11" id="KW-1185">Reference proteome</keyword>
<dbReference type="PANTHER" id="PTHR30047:SF7">
    <property type="entry name" value="HIGH-AFFINITY CHOLINE TRANSPORT PROTEIN"/>
    <property type="match status" value="1"/>
</dbReference>
<feature type="transmembrane region" description="Helical" evidence="9">
    <location>
        <begin position="47"/>
        <end position="65"/>
    </location>
</feature>
<organism evidence="10 11">
    <name type="scientific">Geodermatophilus arenarius</name>
    <dbReference type="NCBI Taxonomy" id="1137990"/>
    <lineage>
        <taxon>Bacteria</taxon>
        <taxon>Bacillati</taxon>
        <taxon>Actinomycetota</taxon>
        <taxon>Actinomycetes</taxon>
        <taxon>Geodermatophilales</taxon>
        <taxon>Geodermatophilaceae</taxon>
        <taxon>Geodermatophilus</taxon>
    </lineage>
</organism>
<keyword evidence="3" id="KW-0813">Transport</keyword>
<evidence type="ECO:0000256" key="3">
    <source>
        <dbReference type="ARBA" id="ARBA00022448"/>
    </source>
</evidence>
<feature type="transmembrane region" description="Helical" evidence="9">
    <location>
        <begin position="125"/>
        <end position="146"/>
    </location>
</feature>
<gene>
    <name evidence="10" type="ORF">ACFO3M_02785</name>
</gene>
<evidence type="ECO:0000256" key="9">
    <source>
        <dbReference type="SAM" id="Phobius"/>
    </source>
</evidence>
<keyword evidence="4" id="KW-1003">Cell membrane</keyword>
<dbReference type="NCBIfam" id="TIGR00842">
    <property type="entry name" value="bcct"/>
    <property type="match status" value="1"/>
</dbReference>
<feature type="transmembrane region" description="Helical" evidence="9">
    <location>
        <begin position="301"/>
        <end position="323"/>
    </location>
</feature>
<feature type="transmembrane region" description="Helical" evidence="9">
    <location>
        <begin position="268"/>
        <end position="289"/>
    </location>
</feature>
<evidence type="ECO:0000256" key="5">
    <source>
        <dbReference type="ARBA" id="ARBA00022692"/>
    </source>
</evidence>
<feature type="transmembrane region" description="Helical" evidence="9">
    <location>
        <begin position="511"/>
        <end position="531"/>
    </location>
</feature>
<evidence type="ECO:0000256" key="7">
    <source>
        <dbReference type="ARBA" id="ARBA00023136"/>
    </source>
</evidence>
<feature type="transmembrane region" description="Helical" evidence="9">
    <location>
        <begin position="358"/>
        <end position="376"/>
    </location>
</feature>
<dbReference type="Proteomes" id="UP001596025">
    <property type="component" value="Unassembled WGS sequence"/>
</dbReference>
<dbReference type="PROSITE" id="PS01303">
    <property type="entry name" value="BCCT"/>
    <property type="match status" value="1"/>
</dbReference>
<proteinExistence type="inferred from homology"/>
<feature type="transmembrane region" description="Helical" evidence="9">
    <location>
        <begin position="388"/>
        <end position="413"/>
    </location>
</feature>
<feature type="transmembrane region" description="Helical" evidence="9">
    <location>
        <begin position="181"/>
        <end position="199"/>
    </location>
</feature>
<feature type="transmembrane region" description="Helical" evidence="9">
    <location>
        <begin position="480"/>
        <end position="499"/>
    </location>
</feature>